<keyword evidence="2 3" id="KW-0040">ANK repeat</keyword>
<evidence type="ECO:0000256" key="3">
    <source>
        <dbReference type="PROSITE-ProRule" id="PRU00023"/>
    </source>
</evidence>
<dbReference type="GeneID" id="69007623"/>
<gene>
    <name evidence="4" type="ORF">GCG54_00000451</name>
</gene>
<feature type="repeat" description="ANK" evidence="3">
    <location>
        <begin position="76"/>
        <end position="108"/>
    </location>
</feature>
<dbReference type="RefSeq" id="XP_045269564.1">
    <property type="nucleotide sequence ID" value="XM_045400589.1"/>
</dbReference>
<reference evidence="4" key="2">
    <citation type="submission" date="2020-03" db="EMBL/GenBank/DDBJ databases">
        <authorList>
            <person name="Fu F.-F."/>
            <person name="Chen J."/>
        </authorList>
    </citation>
    <scope>NUCLEOTIDE SEQUENCE</scope>
    <source>
        <strain evidence="4">Lc1</strain>
    </source>
</reference>
<organism evidence="4 5">
    <name type="scientific">Colletotrichum gloeosporioides</name>
    <name type="common">Anthracnose fungus</name>
    <name type="synonym">Glomerella cingulata</name>
    <dbReference type="NCBI Taxonomy" id="474922"/>
    <lineage>
        <taxon>Eukaryota</taxon>
        <taxon>Fungi</taxon>
        <taxon>Dikarya</taxon>
        <taxon>Ascomycota</taxon>
        <taxon>Pezizomycotina</taxon>
        <taxon>Sordariomycetes</taxon>
        <taxon>Hypocreomycetidae</taxon>
        <taxon>Glomerellales</taxon>
        <taxon>Glomerellaceae</taxon>
        <taxon>Colletotrichum</taxon>
        <taxon>Colletotrichum gloeosporioides species complex</taxon>
    </lineage>
</organism>
<dbReference type="EMBL" id="WVTB01000012">
    <property type="protein sequence ID" value="KAF3810405.1"/>
    <property type="molecule type" value="Genomic_DNA"/>
</dbReference>
<dbReference type="InterPro" id="IPR002110">
    <property type="entry name" value="Ankyrin_rpt"/>
</dbReference>
<dbReference type="Pfam" id="PF00023">
    <property type="entry name" value="Ank"/>
    <property type="match status" value="1"/>
</dbReference>
<name>A0A8H4CUT1_COLGL</name>
<dbReference type="InterPro" id="IPR036770">
    <property type="entry name" value="Ankyrin_rpt-contain_sf"/>
</dbReference>
<dbReference type="Proteomes" id="UP000613401">
    <property type="component" value="Unassembled WGS sequence"/>
</dbReference>
<feature type="repeat" description="ANK" evidence="3">
    <location>
        <begin position="10"/>
        <end position="42"/>
    </location>
</feature>
<dbReference type="Pfam" id="PF12796">
    <property type="entry name" value="Ank_2"/>
    <property type="match status" value="1"/>
</dbReference>
<evidence type="ECO:0000256" key="2">
    <source>
        <dbReference type="ARBA" id="ARBA00023043"/>
    </source>
</evidence>
<dbReference type="PANTHER" id="PTHR24123">
    <property type="entry name" value="ANKYRIN REPEAT-CONTAINING"/>
    <property type="match status" value="1"/>
</dbReference>
<dbReference type="SUPFAM" id="SSF48403">
    <property type="entry name" value="Ankyrin repeat"/>
    <property type="match status" value="1"/>
</dbReference>
<dbReference type="PROSITE" id="PS50297">
    <property type="entry name" value="ANK_REP_REGION"/>
    <property type="match status" value="1"/>
</dbReference>
<dbReference type="PROSITE" id="PS50088">
    <property type="entry name" value="ANK_REPEAT"/>
    <property type="match status" value="2"/>
</dbReference>
<evidence type="ECO:0008006" key="6">
    <source>
        <dbReference type="Google" id="ProtNLM"/>
    </source>
</evidence>
<evidence type="ECO:0000313" key="5">
    <source>
        <dbReference type="Proteomes" id="UP000613401"/>
    </source>
</evidence>
<keyword evidence="1" id="KW-0677">Repeat</keyword>
<dbReference type="InterPro" id="IPR051165">
    <property type="entry name" value="Multifunctional_ANK_Repeat"/>
</dbReference>
<reference evidence="4" key="1">
    <citation type="journal article" date="2020" name="Phytopathology">
        <title>Genome sequence and comparative analysis of Colletotrichum gloeosporioides isolated from Liriodendron leaves.</title>
        <authorList>
            <person name="Fu F.F."/>
            <person name="Hao Z."/>
            <person name="Wang P."/>
            <person name="Lu Y."/>
            <person name="Xue L.J."/>
            <person name="Wei G."/>
            <person name="Tian Y."/>
            <person name="Baishi H."/>
            <person name="Xu H."/>
            <person name="Shi J."/>
            <person name="Cheng T."/>
            <person name="Wang G."/>
            <person name="Yi Y."/>
            <person name="Chen J."/>
        </authorList>
    </citation>
    <scope>NUCLEOTIDE SEQUENCE</scope>
    <source>
        <strain evidence="4">Lc1</strain>
    </source>
</reference>
<sequence length="215" mass="23294">MHRTIGSQSLYANALQAAALGGHMDVVTKLFEKGADVNFRGGEYGNLLQAAAVGGNIDVVVWVIGRGADVNAQGGPHETALHAASRIGSSEVVTRLLAEGARADRQDVNGFYPLQIALQERHPDIANLLLPKSTAFLASIKASDWRHYYGDGNDHVELYFDPIPAVKKISEKDLRNRSYPFDASARLTDCMVGGCQDFMADDIESSRILCVSLLH</sequence>
<comment type="caution">
    <text evidence="4">The sequence shown here is derived from an EMBL/GenBank/DDBJ whole genome shotgun (WGS) entry which is preliminary data.</text>
</comment>
<keyword evidence="5" id="KW-1185">Reference proteome</keyword>
<evidence type="ECO:0000256" key="1">
    <source>
        <dbReference type="ARBA" id="ARBA00022737"/>
    </source>
</evidence>
<dbReference type="AlphaFoldDB" id="A0A8H4CUT1"/>
<proteinExistence type="predicted"/>
<protein>
    <recommendedName>
        <fullName evidence="6">Ankyrin repeat protein</fullName>
    </recommendedName>
</protein>
<dbReference type="Gene3D" id="1.25.40.20">
    <property type="entry name" value="Ankyrin repeat-containing domain"/>
    <property type="match status" value="1"/>
</dbReference>
<dbReference type="SMART" id="SM00248">
    <property type="entry name" value="ANK"/>
    <property type="match status" value="4"/>
</dbReference>
<dbReference type="PANTHER" id="PTHR24123:SF33">
    <property type="entry name" value="PROTEIN HOS4"/>
    <property type="match status" value="1"/>
</dbReference>
<accession>A0A8H4CUT1</accession>
<evidence type="ECO:0000313" key="4">
    <source>
        <dbReference type="EMBL" id="KAF3810405.1"/>
    </source>
</evidence>